<feature type="binding site" evidence="8">
    <location>
        <position position="63"/>
    </location>
    <ligand>
        <name>Zn(2+)</name>
        <dbReference type="ChEBI" id="CHEBI:29105"/>
        <label>1</label>
    </ligand>
</feature>
<dbReference type="Pfam" id="PF05343">
    <property type="entry name" value="Peptidase_M42"/>
    <property type="match status" value="1"/>
</dbReference>
<evidence type="ECO:0000256" key="1">
    <source>
        <dbReference type="ARBA" id="ARBA00006272"/>
    </source>
</evidence>
<comment type="cofactor">
    <cofactor evidence="8">
        <name>a divalent metal cation</name>
        <dbReference type="ChEBI" id="CHEBI:60240"/>
    </cofactor>
    <text evidence="8">Binds 2 divalent metal cations per subunit.</text>
</comment>
<dbReference type="GO" id="GO:0046872">
    <property type="term" value="F:metal ion binding"/>
    <property type="evidence" value="ECO:0007669"/>
    <property type="project" value="UniProtKB-UniRule"/>
</dbReference>
<dbReference type="GO" id="GO:0006508">
    <property type="term" value="P:proteolysis"/>
    <property type="evidence" value="ECO:0007669"/>
    <property type="project" value="UniProtKB-KW"/>
</dbReference>
<dbReference type="InterPro" id="IPR051464">
    <property type="entry name" value="Peptidase_M42_aminopept"/>
</dbReference>
<accession>A0A1M6EEE1</accession>
<feature type="binding site" evidence="8">
    <location>
        <position position="323"/>
    </location>
    <ligand>
        <name>Zn(2+)</name>
        <dbReference type="ChEBI" id="CHEBI:29105"/>
        <label>2</label>
    </ligand>
</feature>
<keyword evidence="2 9" id="KW-0031">Aminopeptidase</keyword>
<dbReference type="InterPro" id="IPR023367">
    <property type="entry name" value="Peptidase_M42_dom2"/>
</dbReference>
<reference evidence="9 10" key="1">
    <citation type="submission" date="2016-11" db="EMBL/GenBank/DDBJ databases">
        <authorList>
            <person name="Jaros S."/>
            <person name="Januszkiewicz K."/>
            <person name="Wedrychowicz H."/>
        </authorList>
    </citation>
    <scope>NUCLEOTIDE SEQUENCE [LARGE SCALE GENOMIC DNA]</scope>
    <source>
        <strain evidence="9 10">DSM 19022</strain>
    </source>
</reference>
<dbReference type="PANTHER" id="PTHR32481:SF0">
    <property type="entry name" value="AMINOPEPTIDASE YPDE-RELATED"/>
    <property type="match status" value="1"/>
</dbReference>
<feature type="binding site" evidence="8">
    <location>
        <position position="214"/>
    </location>
    <ligand>
        <name>Zn(2+)</name>
        <dbReference type="ChEBI" id="CHEBI:29105"/>
        <label>2</label>
    </ligand>
</feature>
<dbReference type="RefSeq" id="WP_073025628.1">
    <property type="nucleotide sequence ID" value="NZ_FQZS01000009.1"/>
</dbReference>
<protein>
    <submittedName>
        <fullName evidence="9">Putative aminopeptidase FrvX</fullName>
    </submittedName>
</protein>
<proteinExistence type="inferred from homology"/>
<keyword evidence="10" id="KW-1185">Reference proteome</keyword>
<dbReference type="AlphaFoldDB" id="A0A1M6EEE1"/>
<dbReference type="EMBL" id="FQZS01000009">
    <property type="protein sequence ID" value="SHI83845.1"/>
    <property type="molecule type" value="Genomic_DNA"/>
</dbReference>
<comment type="similarity">
    <text evidence="1 6">Belongs to the peptidase M42 family.</text>
</comment>
<keyword evidence="5" id="KW-0378">Hydrolase</keyword>
<evidence type="ECO:0000313" key="9">
    <source>
        <dbReference type="EMBL" id="SHI83845.1"/>
    </source>
</evidence>
<keyword evidence="3" id="KW-0645">Protease</keyword>
<evidence type="ECO:0000256" key="5">
    <source>
        <dbReference type="ARBA" id="ARBA00022801"/>
    </source>
</evidence>
<dbReference type="Gene3D" id="2.40.30.40">
    <property type="entry name" value="Peptidase M42, domain 2"/>
    <property type="match status" value="1"/>
</dbReference>
<dbReference type="OrthoDB" id="9772053at2"/>
<dbReference type="SUPFAM" id="SSF53187">
    <property type="entry name" value="Zn-dependent exopeptidases"/>
    <property type="match status" value="1"/>
</dbReference>
<dbReference type="PIRSF" id="PIRSF001123">
    <property type="entry name" value="PepA_GA"/>
    <property type="match status" value="1"/>
</dbReference>
<dbReference type="InterPro" id="IPR008007">
    <property type="entry name" value="Peptidase_M42"/>
</dbReference>
<evidence type="ECO:0000313" key="10">
    <source>
        <dbReference type="Proteomes" id="UP000184442"/>
    </source>
</evidence>
<gene>
    <name evidence="9" type="ORF">SAMN02745176_01522</name>
</gene>
<sequence>MANINIIRDLSNAFGPSGFEEDVVQVIKKYCVGMDVTNDSMHNVYARLKNNTGKKPVIMLDAHTDEVGFIVQSINSKGLISFATLGGWVTSNIPAHTVKIKNSKGELITGIITSKPPHFMTDAERASDRPDIDYLYIDVGATSRKEVVEDFGIEVGDPVMPDVTFEYNKKNGILRGKAFDNRLGCMCIIETLNALKDKADLNVDVVGAFAAQEEVGMRGATVTSQVVAPDLAIVFEGSPADDLYFDEFTAQCALRKGVQIRHMDQSYISNTEFIRFAKEQANASGIKYQSAVRKRGSTNAGKIHLEGKAVPVLVLGIPSRYVHTHYNFCAEEDIDATINLAIEVIKNLNEESLNRIMRK</sequence>
<dbReference type="Proteomes" id="UP000184442">
    <property type="component" value="Unassembled WGS sequence"/>
</dbReference>
<feature type="binding site" evidence="8">
    <location>
        <position position="236"/>
    </location>
    <ligand>
        <name>Zn(2+)</name>
        <dbReference type="ChEBI" id="CHEBI:29105"/>
        <label>1</label>
    </ligand>
</feature>
<evidence type="ECO:0000256" key="4">
    <source>
        <dbReference type="ARBA" id="ARBA00022723"/>
    </source>
</evidence>
<feature type="binding site" evidence="8">
    <location>
        <position position="180"/>
    </location>
    <ligand>
        <name>Zn(2+)</name>
        <dbReference type="ChEBI" id="CHEBI:29105"/>
        <label>2</label>
    </ligand>
</feature>
<dbReference type="SUPFAM" id="SSF101821">
    <property type="entry name" value="Aminopeptidase/glucanase lid domain"/>
    <property type="match status" value="1"/>
</dbReference>
<keyword evidence="4 8" id="KW-0479">Metal-binding</keyword>
<dbReference type="Gene3D" id="3.40.630.10">
    <property type="entry name" value="Zn peptidases"/>
    <property type="match status" value="1"/>
</dbReference>
<feature type="binding site" evidence="8">
    <location>
        <position position="180"/>
    </location>
    <ligand>
        <name>Zn(2+)</name>
        <dbReference type="ChEBI" id="CHEBI:29105"/>
        <label>1</label>
    </ligand>
</feature>
<dbReference type="STRING" id="1122184.SAMN02745176_01522"/>
<dbReference type="GO" id="GO:0004177">
    <property type="term" value="F:aminopeptidase activity"/>
    <property type="evidence" value="ECO:0007669"/>
    <property type="project" value="UniProtKB-UniRule"/>
</dbReference>
<feature type="active site" description="Proton acceptor" evidence="7">
    <location>
        <position position="213"/>
    </location>
</feature>
<evidence type="ECO:0000256" key="7">
    <source>
        <dbReference type="PIRSR" id="PIRSR001123-1"/>
    </source>
</evidence>
<evidence type="ECO:0000256" key="2">
    <source>
        <dbReference type="ARBA" id="ARBA00022438"/>
    </source>
</evidence>
<evidence type="ECO:0000256" key="8">
    <source>
        <dbReference type="PIRSR" id="PIRSR001123-2"/>
    </source>
</evidence>
<evidence type="ECO:0000256" key="6">
    <source>
        <dbReference type="PIRNR" id="PIRNR001123"/>
    </source>
</evidence>
<name>A0A1M6EEE1_9FIRM</name>
<dbReference type="PANTHER" id="PTHR32481">
    <property type="entry name" value="AMINOPEPTIDASE"/>
    <property type="match status" value="1"/>
</dbReference>
<organism evidence="9 10">
    <name type="scientific">Lutispora thermophila DSM 19022</name>
    <dbReference type="NCBI Taxonomy" id="1122184"/>
    <lineage>
        <taxon>Bacteria</taxon>
        <taxon>Bacillati</taxon>
        <taxon>Bacillota</taxon>
        <taxon>Clostridia</taxon>
        <taxon>Lutisporales</taxon>
        <taxon>Lutisporaceae</taxon>
        <taxon>Lutispora</taxon>
    </lineage>
</organism>
<evidence type="ECO:0000256" key="3">
    <source>
        <dbReference type="ARBA" id="ARBA00022670"/>
    </source>
</evidence>